<dbReference type="GO" id="GO:0006355">
    <property type="term" value="P:regulation of DNA-templated transcription"/>
    <property type="evidence" value="ECO:0007669"/>
    <property type="project" value="InterPro"/>
</dbReference>
<evidence type="ECO:0000256" key="1">
    <source>
        <dbReference type="ARBA" id="ARBA00023242"/>
    </source>
</evidence>
<dbReference type="InterPro" id="IPR036529">
    <property type="entry name" value="KIX_dom_sf"/>
</dbReference>
<protein>
    <submittedName>
        <fullName evidence="3">Histone acetyltransferase HAC-like 1</fullName>
    </submittedName>
</protein>
<dbReference type="Proteomes" id="UP000275267">
    <property type="component" value="Unassembled WGS sequence"/>
</dbReference>
<evidence type="ECO:0000256" key="2">
    <source>
        <dbReference type="SAM" id="MobiDB-lite"/>
    </source>
</evidence>
<proteinExistence type="predicted"/>
<dbReference type="GO" id="GO:0003712">
    <property type="term" value="F:transcription coregulator activity"/>
    <property type="evidence" value="ECO:0007669"/>
    <property type="project" value="InterPro"/>
</dbReference>
<accession>A0A3L6RWG0</accession>
<comment type="caution">
    <text evidence="3">The sequence shown here is derived from an EMBL/GenBank/DDBJ whole genome shotgun (WGS) entry which is preliminary data.</text>
</comment>
<evidence type="ECO:0000313" key="4">
    <source>
        <dbReference type="Proteomes" id="UP000275267"/>
    </source>
</evidence>
<gene>
    <name evidence="3" type="ORF">C2845_PM11G14040</name>
</gene>
<evidence type="ECO:0000313" key="3">
    <source>
        <dbReference type="EMBL" id="RLN09614.1"/>
    </source>
</evidence>
<dbReference type="EMBL" id="PQIB02000007">
    <property type="protein sequence ID" value="RLN09614.1"/>
    <property type="molecule type" value="Genomic_DNA"/>
</dbReference>
<dbReference type="Gene3D" id="1.10.246.20">
    <property type="entry name" value="Coactivator CBP, KIX domain"/>
    <property type="match status" value="1"/>
</dbReference>
<organism evidence="3 4">
    <name type="scientific">Panicum miliaceum</name>
    <name type="common">Proso millet</name>
    <name type="synonym">Broomcorn millet</name>
    <dbReference type="NCBI Taxonomy" id="4540"/>
    <lineage>
        <taxon>Eukaryota</taxon>
        <taxon>Viridiplantae</taxon>
        <taxon>Streptophyta</taxon>
        <taxon>Embryophyta</taxon>
        <taxon>Tracheophyta</taxon>
        <taxon>Spermatophyta</taxon>
        <taxon>Magnoliopsida</taxon>
        <taxon>Liliopsida</taxon>
        <taxon>Poales</taxon>
        <taxon>Poaceae</taxon>
        <taxon>PACMAD clade</taxon>
        <taxon>Panicoideae</taxon>
        <taxon>Panicodae</taxon>
        <taxon>Paniceae</taxon>
        <taxon>Panicinae</taxon>
        <taxon>Panicum</taxon>
        <taxon>Panicum sect. Panicum</taxon>
    </lineage>
</organism>
<feature type="region of interest" description="Disordered" evidence="2">
    <location>
        <begin position="94"/>
        <end position="134"/>
    </location>
</feature>
<dbReference type="AlphaFoldDB" id="A0A3L6RWG0"/>
<dbReference type="GO" id="GO:0016740">
    <property type="term" value="F:transferase activity"/>
    <property type="evidence" value="ECO:0007669"/>
    <property type="project" value="UniProtKB-KW"/>
</dbReference>
<sequence>MADPSGAEADQQFVMLRTAMREKIFEYIGRKQSSSEWRWRLPKLAKRLEEVLYTKFPNKNDYYNMMKGPVEPQLQFAIKALSAQNQQIQQNLQMAREAASSYGTTTPDVNHGDIREQSATLPADDDVDRTGEIL</sequence>
<name>A0A3L6RWG0_PANMI</name>
<reference evidence="4" key="1">
    <citation type="journal article" date="2019" name="Nat. Commun.">
        <title>The genome of broomcorn millet.</title>
        <authorList>
            <person name="Zou C."/>
            <person name="Miki D."/>
            <person name="Li D."/>
            <person name="Tang Q."/>
            <person name="Xiao L."/>
            <person name="Rajput S."/>
            <person name="Deng P."/>
            <person name="Jia W."/>
            <person name="Huang R."/>
            <person name="Zhang M."/>
            <person name="Sun Y."/>
            <person name="Hu J."/>
            <person name="Fu X."/>
            <person name="Schnable P.S."/>
            <person name="Li F."/>
            <person name="Zhang H."/>
            <person name="Feng B."/>
            <person name="Zhu X."/>
            <person name="Liu R."/>
            <person name="Schnable J.C."/>
            <person name="Zhu J.-K."/>
            <person name="Zhang H."/>
        </authorList>
    </citation>
    <scope>NUCLEOTIDE SEQUENCE [LARGE SCALE GENOMIC DNA]</scope>
</reference>
<keyword evidence="1" id="KW-0539">Nucleus</keyword>
<keyword evidence="4" id="KW-1185">Reference proteome</keyword>
<dbReference type="STRING" id="4540.A0A3L6RWG0"/>
<dbReference type="OrthoDB" id="692477at2759"/>